<feature type="domain" description="BHLH" evidence="2">
    <location>
        <begin position="142"/>
        <end position="190"/>
    </location>
</feature>
<dbReference type="Gene3D" id="4.10.280.10">
    <property type="entry name" value="Helix-loop-helix DNA-binding domain"/>
    <property type="match status" value="1"/>
</dbReference>
<accession>C5DDP4</accession>
<dbReference type="GO" id="GO:0003700">
    <property type="term" value="F:DNA-binding transcription factor activity"/>
    <property type="evidence" value="ECO:0007669"/>
    <property type="project" value="TreeGrafter"/>
</dbReference>
<feature type="compositionally biased region" description="Basic residues" evidence="1">
    <location>
        <begin position="88"/>
        <end position="97"/>
    </location>
</feature>
<feature type="region of interest" description="Disordered" evidence="1">
    <location>
        <begin position="1"/>
        <end position="155"/>
    </location>
</feature>
<dbReference type="KEGG" id="lth:KLTH0C02640g"/>
<feature type="compositionally biased region" description="Basic and acidic residues" evidence="1">
    <location>
        <begin position="113"/>
        <end position="122"/>
    </location>
</feature>
<feature type="compositionally biased region" description="Basic and acidic residues" evidence="1">
    <location>
        <begin position="140"/>
        <end position="155"/>
    </location>
</feature>
<dbReference type="PANTHER" id="PTHR47787:SF1">
    <property type="entry name" value="CENTROMERE-BINDING PROTEIN 1"/>
    <property type="match status" value="1"/>
</dbReference>
<dbReference type="InParanoid" id="C5DDP4"/>
<dbReference type="SMART" id="SM00353">
    <property type="entry name" value="HLH"/>
    <property type="match status" value="1"/>
</dbReference>
<evidence type="ECO:0000259" key="2">
    <source>
        <dbReference type="PROSITE" id="PS50888"/>
    </source>
</evidence>
<reference evidence="3 4" key="1">
    <citation type="journal article" date="2009" name="Genome Res.">
        <title>Comparative genomics of protoploid Saccharomycetaceae.</title>
        <authorList>
            <consortium name="The Genolevures Consortium"/>
            <person name="Souciet J.-L."/>
            <person name="Dujon B."/>
            <person name="Gaillardin C."/>
            <person name="Johnston M."/>
            <person name="Baret P.V."/>
            <person name="Cliften P."/>
            <person name="Sherman D.J."/>
            <person name="Weissenbach J."/>
            <person name="Westhof E."/>
            <person name="Wincker P."/>
            <person name="Jubin C."/>
            <person name="Poulain J."/>
            <person name="Barbe V."/>
            <person name="Segurens B."/>
            <person name="Artiguenave F."/>
            <person name="Anthouard V."/>
            <person name="Vacherie B."/>
            <person name="Val M.-E."/>
            <person name="Fulton R.S."/>
            <person name="Minx P."/>
            <person name="Wilson R."/>
            <person name="Durrens P."/>
            <person name="Jean G."/>
            <person name="Marck C."/>
            <person name="Martin T."/>
            <person name="Nikolski M."/>
            <person name="Rolland T."/>
            <person name="Seret M.-L."/>
            <person name="Casaregola S."/>
            <person name="Despons L."/>
            <person name="Fairhead C."/>
            <person name="Fischer G."/>
            <person name="Lafontaine I."/>
            <person name="Leh V."/>
            <person name="Lemaire M."/>
            <person name="de Montigny J."/>
            <person name="Neuveglise C."/>
            <person name="Thierry A."/>
            <person name="Blanc-Lenfle I."/>
            <person name="Bleykasten C."/>
            <person name="Diffels J."/>
            <person name="Fritsch E."/>
            <person name="Frangeul L."/>
            <person name="Goeffon A."/>
            <person name="Jauniaux N."/>
            <person name="Kachouri-Lafond R."/>
            <person name="Payen C."/>
            <person name="Potier S."/>
            <person name="Pribylova L."/>
            <person name="Ozanne C."/>
            <person name="Richard G.-F."/>
            <person name="Sacerdot C."/>
            <person name="Straub M.-L."/>
            <person name="Talla E."/>
        </authorList>
    </citation>
    <scope>NUCLEOTIDE SEQUENCE [LARGE SCALE GENOMIC DNA]</scope>
    <source>
        <strain evidence="4">ATCC 56472 / CBS 6340 / NRRL Y-8284</strain>
    </source>
</reference>
<dbReference type="GO" id="GO:0046983">
    <property type="term" value="F:protein dimerization activity"/>
    <property type="evidence" value="ECO:0007669"/>
    <property type="project" value="InterPro"/>
</dbReference>
<evidence type="ECO:0000313" key="3">
    <source>
        <dbReference type="EMBL" id="CAR21905.1"/>
    </source>
</evidence>
<sequence length="262" mass="29277">MAKRLLPNDVEVGNDELKRQRAEAAEQSNIDAELLKEKQDPASGDEDVHRDEDEDDQDHDGTAAAAAVAAAAYGGFMGGQDDPNHELHHAHHAHHHHDVHDAKVEDDEDDDDASLKDEDGKRSGRRGRKPAPVTGSAEWRQQRKDSHKEVERRRRENINTAINKLSELLPVKESSKASILLRAAEYILKLKDTENANIEKWTLQKLLGEQQVSTLTKANESLQLELGNAFKQVDILKRQLRNAGIAVDPEIAKLEAEATRNE</sequence>
<keyword evidence="4" id="KW-1185">Reference proteome</keyword>
<dbReference type="OrthoDB" id="71302at2759"/>
<dbReference type="InterPro" id="IPR036638">
    <property type="entry name" value="HLH_DNA-bd_sf"/>
</dbReference>
<dbReference type="PROSITE" id="PS50888">
    <property type="entry name" value="BHLH"/>
    <property type="match status" value="1"/>
</dbReference>
<feature type="compositionally biased region" description="Basic and acidic residues" evidence="1">
    <location>
        <begin position="15"/>
        <end position="24"/>
    </location>
</feature>
<dbReference type="eggNOG" id="KOG1318">
    <property type="taxonomic scope" value="Eukaryota"/>
</dbReference>
<feature type="compositionally biased region" description="Low complexity" evidence="1">
    <location>
        <begin position="63"/>
        <end position="72"/>
    </location>
</feature>
<feature type="compositionally biased region" description="Basic and acidic residues" evidence="1">
    <location>
        <begin position="33"/>
        <end position="51"/>
    </location>
</feature>
<dbReference type="HOGENOM" id="CLU_046871_0_1_1"/>
<dbReference type="SUPFAM" id="SSF47459">
    <property type="entry name" value="HLH, helix-loop-helix DNA-binding domain"/>
    <property type="match status" value="1"/>
</dbReference>
<name>C5DDP4_LACTC</name>
<dbReference type="AlphaFoldDB" id="C5DDP4"/>
<organism evidence="3 4">
    <name type="scientific">Lachancea thermotolerans (strain ATCC 56472 / CBS 6340 / NRRL Y-8284)</name>
    <name type="common">Yeast</name>
    <name type="synonym">Kluyveromyces thermotolerans</name>
    <dbReference type="NCBI Taxonomy" id="559295"/>
    <lineage>
        <taxon>Eukaryota</taxon>
        <taxon>Fungi</taxon>
        <taxon>Dikarya</taxon>
        <taxon>Ascomycota</taxon>
        <taxon>Saccharomycotina</taxon>
        <taxon>Saccharomycetes</taxon>
        <taxon>Saccharomycetales</taxon>
        <taxon>Saccharomycetaceae</taxon>
        <taxon>Lachancea</taxon>
    </lineage>
</organism>
<dbReference type="RefSeq" id="XP_002552343.1">
    <property type="nucleotide sequence ID" value="XM_002552297.1"/>
</dbReference>
<dbReference type="PANTHER" id="PTHR47787">
    <property type="entry name" value="CENTROMERE-BINDING PROTEIN 1"/>
    <property type="match status" value="1"/>
</dbReference>
<dbReference type="GeneID" id="8291203"/>
<dbReference type="Proteomes" id="UP000002036">
    <property type="component" value="Chromosome C"/>
</dbReference>
<proteinExistence type="predicted"/>
<protein>
    <submittedName>
        <fullName evidence="3">KLTH0C02640p</fullName>
    </submittedName>
</protein>
<evidence type="ECO:0000313" key="4">
    <source>
        <dbReference type="Proteomes" id="UP000002036"/>
    </source>
</evidence>
<gene>
    <name evidence="3" type="ordered locus">KLTH0C02640g</name>
</gene>
<evidence type="ECO:0000256" key="1">
    <source>
        <dbReference type="SAM" id="MobiDB-lite"/>
    </source>
</evidence>
<dbReference type="GO" id="GO:0005634">
    <property type="term" value="C:nucleus"/>
    <property type="evidence" value="ECO:0007669"/>
    <property type="project" value="TreeGrafter"/>
</dbReference>
<dbReference type="InterPro" id="IPR011598">
    <property type="entry name" value="bHLH_dom"/>
</dbReference>
<dbReference type="EMBL" id="CU928167">
    <property type="protein sequence ID" value="CAR21905.1"/>
    <property type="molecule type" value="Genomic_DNA"/>
</dbReference>
<dbReference type="Pfam" id="PF00010">
    <property type="entry name" value="HLH"/>
    <property type="match status" value="1"/>
</dbReference>